<evidence type="ECO:0000313" key="2">
    <source>
        <dbReference type="Proteomes" id="UP000297872"/>
    </source>
</evidence>
<dbReference type="Proteomes" id="UP000297872">
    <property type="component" value="Unassembled WGS sequence"/>
</dbReference>
<evidence type="ECO:0000313" key="1">
    <source>
        <dbReference type="EMBL" id="TFH81197.1"/>
    </source>
</evidence>
<dbReference type="RefSeq" id="WP_134843409.1">
    <property type="nucleotide sequence ID" value="NZ_SGVY01000017.1"/>
</dbReference>
<protein>
    <submittedName>
        <fullName evidence="1">DUF4230 domain-containing protein</fullName>
    </submittedName>
</protein>
<dbReference type="InterPro" id="IPR025324">
    <property type="entry name" value="DUF4230"/>
</dbReference>
<gene>
    <name evidence="1" type="ORF">EXN75_08145</name>
</gene>
<sequence length="225" mass="26039">MKKLFFLLLVAIIYTFSSCSEKKTEEKKTVIDTIPMMVMQIQKCNRLYTTEIHVHKIVTHDDQLKLKGSIFKKDFNINVPGSNRKVAIPMDATLKAYIDFKDFGAQNINRKEEKIEITLPDPKIMLTSSKIDHEGVKQFVSLTRRNFSDAELSLYEQQGREGIIKDIPNMEVIETARQNAANILIPMLIEMGFKEENIKITFRKKFSLDDLKTILDYSTIEKKTN</sequence>
<dbReference type="PROSITE" id="PS51257">
    <property type="entry name" value="PROKAR_LIPOPROTEIN"/>
    <property type="match status" value="1"/>
</dbReference>
<comment type="caution">
    <text evidence="1">The sequence shown here is derived from an EMBL/GenBank/DDBJ whole genome shotgun (WGS) entry which is preliminary data.</text>
</comment>
<accession>A0A4Y8VL60</accession>
<dbReference type="Pfam" id="PF14014">
    <property type="entry name" value="DUF4230"/>
    <property type="match status" value="1"/>
</dbReference>
<name>A0A4Y8VL60_9BACT</name>
<dbReference type="GeneID" id="302995261"/>
<dbReference type="OrthoDB" id="1080810at2"/>
<organism evidence="1 2">
    <name type="scientific">Segatella hominis</name>
    <dbReference type="NCBI Taxonomy" id="2518605"/>
    <lineage>
        <taxon>Bacteria</taxon>
        <taxon>Pseudomonadati</taxon>
        <taxon>Bacteroidota</taxon>
        <taxon>Bacteroidia</taxon>
        <taxon>Bacteroidales</taxon>
        <taxon>Prevotellaceae</taxon>
        <taxon>Segatella</taxon>
    </lineage>
</organism>
<dbReference type="AlphaFoldDB" id="A0A4Y8VL60"/>
<reference evidence="1 2" key="1">
    <citation type="submission" date="2019-02" db="EMBL/GenBank/DDBJ databases">
        <title>Draft Genome Sequence of the Prevotella sp. BCRC 81118, Isolated from Human Feces.</title>
        <authorList>
            <person name="Huang C.-H."/>
        </authorList>
    </citation>
    <scope>NUCLEOTIDE SEQUENCE [LARGE SCALE GENOMIC DNA]</scope>
    <source>
        <strain evidence="1 2">BCRC 81118</strain>
    </source>
</reference>
<proteinExistence type="predicted"/>
<dbReference type="EMBL" id="SGVY01000017">
    <property type="protein sequence ID" value="TFH81197.1"/>
    <property type="molecule type" value="Genomic_DNA"/>
</dbReference>
<keyword evidence="2" id="KW-1185">Reference proteome</keyword>